<dbReference type="InterPro" id="IPR011032">
    <property type="entry name" value="GroES-like_sf"/>
</dbReference>
<comment type="similarity">
    <text evidence="1">Belongs to the zinc-containing alcohol dehydrogenase family.</text>
</comment>
<dbReference type="Proteomes" id="UP001392437">
    <property type="component" value="Unassembled WGS sequence"/>
</dbReference>
<dbReference type="SUPFAM" id="SSF50129">
    <property type="entry name" value="GroES-like"/>
    <property type="match status" value="1"/>
</dbReference>
<dbReference type="CDD" id="cd08249">
    <property type="entry name" value="enoyl_reductase_like"/>
    <property type="match status" value="1"/>
</dbReference>
<evidence type="ECO:0000313" key="5">
    <source>
        <dbReference type="Proteomes" id="UP001392437"/>
    </source>
</evidence>
<dbReference type="SMART" id="SM00829">
    <property type="entry name" value="PKS_ER"/>
    <property type="match status" value="1"/>
</dbReference>
<gene>
    <name evidence="4" type="ORF">PG999_005022</name>
</gene>
<sequence>MAVTQDLPKLQRAIVADEKLDYSIRDDVPLPPLADDCVIIKTEAVGLNPVDTKMVGPFVAAGATYGIDCSGYLVAMGKDVAATGRLKLGDRVCGSADGMEGLRPQSGAFAEYASMDGGMVLKMPDDMTFETGAGMGLRIATAAMALFHSMGISPKLLEEPATGDDVFDVLVYGGATATGTLAIQLLKFCGLRVITTCSPRNFDLVKGYGADVVFDYNSPTCGADIRAFCGNALDYALDCITEESTMKICYQAIGRLGGKYCGLEPYPVDYASNRRAVEPDWILATWMRGLPISWPEPFGNAGKPECREFAANFFPLIHPLFTSGQIKPHPTRTEPNGFEGLIDGVGLVRRGLIKGQKLVYRTAERRPAVAAAA</sequence>
<evidence type="ECO:0000256" key="2">
    <source>
        <dbReference type="ARBA" id="ARBA00023002"/>
    </source>
</evidence>
<evidence type="ECO:0000256" key="1">
    <source>
        <dbReference type="ARBA" id="ARBA00008072"/>
    </source>
</evidence>
<name>A0AAW0R114_9PEZI</name>
<protein>
    <recommendedName>
        <fullName evidence="3">Enoyl reductase (ER) domain-containing protein</fullName>
    </recommendedName>
</protein>
<keyword evidence="5" id="KW-1185">Reference proteome</keyword>
<comment type="caution">
    <text evidence="4">The sequence shown here is derived from an EMBL/GenBank/DDBJ whole genome shotgun (WGS) entry which is preliminary data.</text>
</comment>
<dbReference type="AlphaFoldDB" id="A0AAW0R114"/>
<dbReference type="InterPro" id="IPR013149">
    <property type="entry name" value="ADH-like_C"/>
</dbReference>
<dbReference type="InterPro" id="IPR036291">
    <property type="entry name" value="NAD(P)-bd_dom_sf"/>
</dbReference>
<dbReference type="InterPro" id="IPR020843">
    <property type="entry name" value="ER"/>
</dbReference>
<dbReference type="PANTHER" id="PTHR45348">
    <property type="entry name" value="HYPOTHETICAL OXIDOREDUCTASE (EUROFUNG)"/>
    <property type="match status" value="1"/>
</dbReference>
<dbReference type="SUPFAM" id="SSF51735">
    <property type="entry name" value="NAD(P)-binding Rossmann-fold domains"/>
    <property type="match status" value="1"/>
</dbReference>
<accession>A0AAW0R114</accession>
<dbReference type="GO" id="GO:0016651">
    <property type="term" value="F:oxidoreductase activity, acting on NAD(P)H"/>
    <property type="evidence" value="ECO:0007669"/>
    <property type="project" value="InterPro"/>
</dbReference>
<dbReference type="PANTHER" id="PTHR45348:SF2">
    <property type="entry name" value="ZINC-TYPE ALCOHOL DEHYDROGENASE-LIKE PROTEIN C2E1P3.01"/>
    <property type="match status" value="1"/>
</dbReference>
<dbReference type="Pfam" id="PF00107">
    <property type="entry name" value="ADH_zinc_N"/>
    <property type="match status" value="1"/>
</dbReference>
<dbReference type="EMBL" id="JAQQWP010000004">
    <property type="protein sequence ID" value="KAK8120902.1"/>
    <property type="molecule type" value="Genomic_DNA"/>
</dbReference>
<dbReference type="Gene3D" id="3.90.180.10">
    <property type="entry name" value="Medium-chain alcohol dehydrogenases, catalytic domain"/>
    <property type="match status" value="1"/>
</dbReference>
<dbReference type="Pfam" id="PF08240">
    <property type="entry name" value="ADH_N"/>
    <property type="match status" value="1"/>
</dbReference>
<dbReference type="InterPro" id="IPR047122">
    <property type="entry name" value="Trans-enoyl_RdTase-like"/>
</dbReference>
<reference evidence="4 5" key="1">
    <citation type="submission" date="2023-01" db="EMBL/GenBank/DDBJ databases">
        <title>Analysis of 21 Apiospora genomes using comparative genomics revels a genus with tremendous synthesis potential of carbohydrate active enzymes and secondary metabolites.</title>
        <authorList>
            <person name="Sorensen T."/>
        </authorList>
    </citation>
    <scope>NUCLEOTIDE SEQUENCE [LARGE SCALE GENOMIC DNA]</scope>
    <source>
        <strain evidence="4 5">CBS 117206</strain>
    </source>
</reference>
<dbReference type="InterPro" id="IPR013154">
    <property type="entry name" value="ADH-like_N"/>
</dbReference>
<keyword evidence="2" id="KW-0560">Oxidoreductase</keyword>
<proteinExistence type="inferred from homology"/>
<dbReference type="Gene3D" id="3.40.50.720">
    <property type="entry name" value="NAD(P)-binding Rossmann-like Domain"/>
    <property type="match status" value="1"/>
</dbReference>
<evidence type="ECO:0000259" key="3">
    <source>
        <dbReference type="SMART" id="SM00829"/>
    </source>
</evidence>
<feature type="domain" description="Enoyl reductase (ER)" evidence="3">
    <location>
        <begin position="16"/>
        <end position="359"/>
    </location>
</feature>
<evidence type="ECO:0000313" key="4">
    <source>
        <dbReference type="EMBL" id="KAK8120902.1"/>
    </source>
</evidence>
<organism evidence="4 5">
    <name type="scientific">Apiospora kogelbergensis</name>
    <dbReference type="NCBI Taxonomy" id="1337665"/>
    <lineage>
        <taxon>Eukaryota</taxon>
        <taxon>Fungi</taxon>
        <taxon>Dikarya</taxon>
        <taxon>Ascomycota</taxon>
        <taxon>Pezizomycotina</taxon>
        <taxon>Sordariomycetes</taxon>
        <taxon>Xylariomycetidae</taxon>
        <taxon>Amphisphaeriales</taxon>
        <taxon>Apiosporaceae</taxon>
        <taxon>Apiospora</taxon>
    </lineage>
</organism>